<proteinExistence type="predicted"/>
<dbReference type="AlphaFoldDB" id="A0A6P2IV08"/>
<sequence length="415" mass="47265">MDFRDISTVDELRDFLGSTTLIGIDSEYSPTMSILKKQFGAKGIHVNRWWVMTSPDWLCPACGRTKPKIVRLDQHHFLMGQLHEHHDHMRDLVRKTFLAEAVKRQVVVADDLAEKFAIRTAFGLSAYDNTVICSDCNYADAHAKRMAGTHQDFSFSPAEIRQFVEPRPNVGPHLINATIARKIWEEGRAIFAMRMAMVNRVAKMAASNFHWYQASEVTAARTEKRAKDIFSWTGLAELARRLGANGAPETLLYSTSVRRGNSASWRHKKTKRANKVPSEQDIQLLEGTRGKFWSRVGPDWHCECCERSRFQCVRPSGQSPWVFEVKEKVLYDPTVQRRCTVYDLCEDCSNVARHLAREALDTAEADLRDPSSIVSLAELSAVICPQPHSHHDVDNEKIDDLLHQLIDRISEFSES</sequence>
<name>A0A6P2IV08_BURL3</name>
<dbReference type="Proteomes" id="UP000494218">
    <property type="component" value="Unassembled WGS sequence"/>
</dbReference>
<organism evidence="1 2">
    <name type="scientific">Burkholderia lata (strain ATCC 17760 / DSM 23089 / LMG 22485 / NCIMB 9086 / R18194 / 383)</name>
    <dbReference type="NCBI Taxonomy" id="482957"/>
    <lineage>
        <taxon>Bacteria</taxon>
        <taxon>Pseudomonadati</taxon>
        <taxon>Pseudomonadota</taxon>
        <taxon>Betaproteobacteria</taxon>
        <taxon>Burkholderiales</taxon>
        <taxon>Burkholderiaceae</taxon>
        <taxon>Burkholderia</taxon>
        <taxon>Burkholderia cepacia complex</taxon>
    </lineage>
</organism>
<reference evidence="1 2" key="1">
    <citation type="submission" date="2019-09" db="EMBL/GenBank/DDBJ databases">
        <authorList>
            <person name="Depoorter E."/>
        </authorList>
    </citation>
    <scope>NUCLEOTIDE SEQUENCE [LARGE SCALE GENOMIC DNA]</scope>
    <source>
        <strain evidence="1">LMG 23254</strain>
    </source>
</reference>
<evidence type="ECO:0000313" key="2">
    <source>
        <dbReference type="Proteomes" id="UP000494218"/>
    </source>
</evidence>
<accession>A0A6P2IV08</accession>
<dbReference type="EMBL" id="CABVPW010000005">
    <property type="protein sequence ID" value="VWB34716.1"/>
    <property type="molecule type" value="Genomic_DNA"/>
</dbReference>
<protein>
    <submittedName>
        <fullName evidence="1">Uncharacterized protein</fullName>
    </submittedName>
</protein>
<gene>
    <name evidence="1" type="ORF">BLA23254_01516</name>
</gene>
<evidence type="ECO:0000313" key="1">
    <source>
        <dbReference type="EMBL" id="VWB34716.1"/>
    </source>
</evidence>
<dbReference type="RefSeq" id="WP_175030685.1">
    <property type="nucleotide sequence ID" value="NZ_CABVPW010000005.1"/>
</dbReference>